<dbReference type="AlphaFoldDB" id="A0A510DS00"/>
<evidence type="ECO:0000313" key="4">
    <source>
        <dbReference type="EMBL" id="BBG22952.1"/>
    </source>
</evidence>
<keyword evidence="6" id="KW-1185">Reference proteome</keyword>
<comment type="similarity">
    <text evidence="1">Belongs to the HypE family.</text>
</comment>
<accession>A0A510DS00</accession>
<dbReference type="Pfam" id="PF02769">
    <property type="entry name" value="AIRS_C"/>
    <property type="match status" value="1"/>
</dbReference>
<dbReference type="SUPFAM" id="SSF56042">
    <property type="entry name" value="PurM C-terminal domain-like"/>
    <property type="match status" value="1"/>
</dbReference>
<proteinExistence type="inferred from homology"/>
<feature type="domain" description="PurM-like C-terminal" evidence="3">
    <location>
        <begin position="156"/>
        <end position="310"/>
    </location>
</feature>
<dbReference type="InterPro" id="IPR016188">
    <property type="entry name" value="PurM-like_N"/>
</dbReference>
<feature type="domain" description="PurM-like N-terminal" evidence="2">
    <location>
        <begin position="34"/>
        <end position="142"/>
    </location>
</feature>
<dbReference type="KEGG" id="step:IC006_0236"/>
<dbReference type="Proteomes" id="UP000322983">
    <property type="component" value="Chromosome"/>
</dbReference>
<dbReference type="SUPFAM" id="SSF55326">
    <property type="entry name" value="PurM N-terminal domain-like"/>
    <property type="match status" value="1"/>
</dbReference>
<organism evidence="4 6">
    <name type="scientific">Sulfuracidifex tepidarius</name>
    <dbReference type="NCBI Taxonomy" id="1294262"/>
    <lineage>
        <taxon>Archaea</taxon>
        <taxon>Thermoproteota</taxon>
        <taxon>Thermoprotei</taxon>
        <taxon>Sulfolobales</taxon>
        <taxon>Sulfolobaceae</taxon>
        <taxon>Sulfuracidifex</taxon>
    </lineage>
</organism>
<dbReference type="PIRSF" id="PIRSF005644">
    <property type="entry name" value="Hdrgns_mtr_HypE"/>
    <property type="match status" value="1"/>
</dbReference>
<dbReference type="GO" id="GO:0016301">
    <property type="term" value="F:kinase activity"/>
    <property type="evidence" value="ECO:0007669"/>
    <property type="project" value="UniProtKB-KW"/>
</dbReference>
<dbReference type="Proteomes" id="UP000325030">
    <property type="component" value="Chromosome"/>
</dbReference>
<dbReference type="InterPro" id="IPR036921">
    <property type="entry name" value="PurM-like_N_sf"/>
</dbReference>
<dbReference type="EMBL" id="AP018930">
    <property type="protein sequence ID" value="BBG25712.1"/>
    <property type="molecule type" value="Genomic_DNA"/>
</dbReference>
<dbReference type="Pfam" id="PF00586">
    <property type="entry name" value="AIRS"/>
    <property type="match status" value="1"/>
</dbReference>
<evidence type="ECO:0000313" key="5">
    <source>
        <dbReference type="EMBL" id="BBG25712.1"/>
    </source>
</evidence>
<dbReference type="OrthoDB" id="31494at2157"/>
<sequence>MLGKIGKKIFDEVIYPNLGEVRKEVIVPPRNGVDVGVVDLGDGRVLVTKTDPVFVVKEYGLRKAAWFAVHILASDLMTSGIPPQYALIDLNLPPSMEDEELKEMWEGISDSLKEINVMVIGGHTGRYEGVNYPMLGGFTMLGIGEKERLANPSKVKVGDEVVVTKGPAIEATALLVNTFPDVFKEEMSEDSFREAMDMYWKMSCWKDGLVASKVGVNAMHDATEGGLWNALVEMSESSGRGMAIEKEKVPIPRSVREVTDLVDIDPFTSISEGTMVIITSNGEEVVKLLKREGIGAEVIGKVTEDKAVRVDGNVIGRPDYDPFWVAFSEVGKKGKEALKKRGKNKT</sequence>
<evidence type="ECO:0000313" key="6">
    <source>
        <dbReference type="Proteomes" id="UP000322983"/>
    </source>
</evidence>
<accession>A0A510DZS1</accession>
<dbReference type="EMBL" id="AP018929">
    <property type="protein sequence ID" value="BBG22952.1"/>
    <property type="molecule type" value="Genomic_DNA"/>
</dbReference>
<dbReference type="RefSeq" id="WP_174861564.1">
    <property type="nucleotide sequence ID" value="NZ_AP018929.1"/>
</dbReference>
<evidence type="ECO:0000313" key="7">
    <source>
        <dbReference type="Proteomes" id="UP000325030"/>
    </source>
</evidence>
<dbReference type="CDD" id="cd06061">
    <property type="entry name" value="PurM-like1"/>
    <property type="match status" value="1"/>
</dbReference>
<keyword evidence="4" id="KW-0418">Kinase</keyword>
<evidence type="ECO:0000259" key="3">
    <source>
        <dbReference type="Pfam" id="PF02769"/>
    </source>
</evidence>
<dbReference type="InterPro" id="IPR036676">
    <property type="entry name" value="PurM-like_C_sf"/>
</dbReference>
<dbReference type="PANTHER" id="PTHR30303">
    <property type="entry name" value="HYDROGENASE ISOENZYMES FORMATION PROTEIN HYPE"/>
    <property type="match status" value="1"/>
</dbReference>
<dbReference type="GeneID" id="41716725"/>
<reference evidence="4 6" key="2">
    <citation type="journal article" date="2020" name="Int. J. Syst. Evol. Microbiol.">
        <title>Sulfuracidifex tepidarius gen. nov., sp. nov. and transfer of Sulfolobus metallicus Huber and Stetter 1992 to the genus Sulfuracidifex as Sulfuracidifex metallicus comb. nov.</title>
        <authorList>
            <person name="Itoh T."/>
            <person name="Miura T."/>
            <person name="Sakai H.D."/>
            <person name="Kato S."/>
            <person name="Ohkuma M."/>
            <person name="Takashina T."/>
        </authorList>
    </citation>
    <scope>NUCLEOTIDE SEQUENCE [LARGE SCALE GENOMIC DNA]</scope>
    <source>
        <strain evidence="4 6">IC-006</strain>
        <strain evidence="5">IC-007</strain>
    </source>
</reference>
<dbReference type="InterPro" id="IPR010918">
    <property type="entry name" value="PurM-like_C_dom"/>
</dbReference>
<dbReference type="Gene3D" id="3.90.650.10">
    <property type="entry name" value="PurM-like C-terminal domain"/>
    <property type="match status" value="1"/>
</dbReference>
<dbReference type="STRING" id="1294262.GCA_001316085_02382"/>
<dbReference type="Gene3D" id="3.30.1330.10">
    <property type="entry name" value="PurM-like, N-terminal domain"/>
    <property type="match status" value="1"/>
</dbReference>
<protein>
    <submittedName>
        <fullName evidence="4">Thiamine-monophosphate kinase</fullName>
    </submittedName>
</protein>
<dbReference type="InterPro" id="IPR011854">
    <property type="entry name" value="HypE"/>
</dbReference>
<gene>
    <name evidence="4" type="ORF">IC006_0236</name>
    <name evidence="5" type="ORF">IC007_0217</name>
</gene>
<dbReference type="PANTHER" id="PTHR30303:SF4">
    <property type="entry name" value="HYDROGENASE EXPRESSION_FORMATION PROTEIN HYPE"/>
    <property type="match status" value="1"/>
</dbReference>
<evidence type="ECO:0000259" key="2">
    <source>
        <dbReference type="Pfam" id="PF00586"/>
    </source>
</evidence>
<evidence type="ECO:0000256" key="1">
    <source>
        <dbReference type="ARBA" id="ARBA00006243"/>
    </source>
</evidence>
<keyword evidence="4" id="KW-0808">Transferase</keyword>
<reference evidence="7" key="1">
    <citation type="submission" date="2018-09" db="EMBL/GenBank/DDBJ databases">
        <title>Complete Genome Sequencing of Sulfolobus sp. JCM 16834.</title>
        <authorList>
            <person name="Kato S."/>
            <person name="Itoh T."/>
            <person name="Ohkuma M."/>
        </authorList>
    </citation>
    <scope>NUCLEOTIDE SEQUENCE [LARGE SCALE GENOMIC DNA]</scope>
    <source>
        <strain evidence="7">IC-007</strain>
    </source>
</reference>
<name>A0A510DS00_9CREN</name>
<dbReference type="GO" id="GO:0051604">
    <property type="term" value="P:protein maturation"/>
    <property type="evidence" value="ECO:0007669"/>
    <property type="project" value="TreeGrafter"/>
</dbReference>